<dbReference type="GO" id="GO:0005737">
    <property type="term" value="C:cytoplasm"/>
    <property type="evidence" value="ECO:0007669"/>
    <property type="project" value="TreeGrafter"/>
</dbReference>
<dbReference type="InterPro" id="IPR009100">
    <property type="entry name" value="AcylCoA_DH/oxidase_NM_dom_sf"/>
</dbReference>
<dbReference type="InterPro" id="IPR013786">
    <property type="entry name" value="AcylCoA_DH/ox_N"/>
</dbReference>
<dbReference type="InterPro" id="IPR006091">
    <property type="entry name" value="Acyl-CoA_Oxase/DH_mid-dom"/>
</dbReference>
<keyword evidence="5 7" id="KW-0274">FAD</keyword>
<dbReference type="RefSeq" id="WP_097125000.1">
    <property type="nucleotide sequence ID" value="NZ_OCNH01000001.1"/>
</dbReference>
<dbReference type="InterPro" id="IPR009075">
    <property type="entry name" value="AcylCo_DH/oxidase_C"/>
</dbReference>
<dbReference type="Proteomes" id="UP000219452">
    <property type="component" value="Unassembled WGS sequence"/>
</dbReference>
<dbReference type="SUPFAM" id="SSF47203">
    <property type="entry name" value="Acyl-CoA dehydrogenase C-terminal domain-like"/>
    <property type="match status" value="1"/>
</dbReference>
<evidence type="ECO:0000313" key="12">
    <source>
        <dbReference type="Proteomes" id="UP000219452"/>
    </source>
</evidence>
<comment type="similarity">
    <text evidence="2 7">Belongs to the acyl-CoA dehydrogenase family.</text>
</comment>
<dbReference type="Gene3D" id="1.10.540.10">
    <property type="entry name" value="Acyl-CoA dehydrogenase/oxidase, N-terminal domain"/>
    <property type="match status" value="1"/>
</dbReference>
<dbReference type="GO" id="GO:0033539">
    <property type="term" value="P:fatty acid beta-oxidation using acyl-CoA dehydrogenase"/>
    <property type="evidence" value="ECO:0007669"/>
    <property type="project" value="TreeGrafter"/>
</dbReference>
<dbReference type="InterPro" id="IPR050741">
    <property type="entry name" value="Acyl-CoA_dehydrogenase"/>
</dbReference>
<evidence type="ECO:0000259" key="9">
    <source>
        <dbReference type="Pfam" id="PF02770"/>
    </source>
</evidence>
<gene>
    <name evidence="11" type="ORF">SAMN06269250_1348</name>
</gene>
<keyword evidence="6 7" id="KW-0560">Oxidoreductase</keyword>
<evidence type="ECO:0000259" key="8">
    <source>
        <dbReference type="Pfam" id="PF00441"/>
    </source>
</evidence>
<dbReference type="GO" id="GO:0050660">
    <property type="term" value="F:flavin adenine dinucleotide binding"/>
    <property type="evidence" value="ECO:0007669"/>
    <property type="project" value="InterPro"/>
</dbReference>
<dbReference type="AlphaFoldDB" id="A0A286FBG0"/>
<feature type="domain" description="Acyl-CoA oxidase/dehydrogenase middle" evidence="9">
    <location>
        <begin position="130"/>
        <end position="218"/>
    </location>
</feature>
<accession>A0A286FBG0</accession>
<dbReference type="EMBL" id="OCNH01000001">
    <property type="protein sequence ID" value="SOD80329.1"/>
    <property type="molecule type" value="Genomic_DNA"/>
</dbReference>
<dbReference type="OrthoDB" id="1489360at2"/>
<dbReference type="Gene3D" id="2.40.110.10">
    <property type="entry name" value="Butyryl-CoA Dehydrogenase, subunit A, domain 2"/>
    <property type="match status" value="1"/>
</dbReference>
<dbReference type="Pfam" id="PF00441">
    <property type="entry name" value="Acyl-CoA_dh_1"/>
    <property type="match status" value="1"/>
</dbReference>
<dbReference type="InterPro" id="IPR046373">
    <property type="entry name" value="Acyl-CoA_Oxase/DH_mid-dom_sf"/>
</dbReference>
<evidence type="ECO:0000313" key="11">
    <source>
        <dbReference type="EMBL" id="SOD80329.1"/>
    </source>
</evidence>
<evidence type="ECO:0000256" key="4">
    <source>
        <dbReference type="ARBA" id="ARBA00022630"/>
    </source>
</evidence>
<evidence type="ECO:0000256" key="1">
    <source>
        <dbReference type="ARBA" id="ARBA00001974"/>
    </source>
</evidence>
<keyword evidence="12" id="KW-1185">Reference proteome</keyword>
<comment type="cofactor">
    <cofactor evidence="1 7">
        <name>FAD</name>
        <dbReference type="ChEBI" id="CHEBI:57692"/>
    </cofactor>
</comment>
<evidence type="ECO:0000256" key="5">
    <source>
        <dbReference type="ARBA" id="ARBA00022827"/>
    </source>
</evidence>
<feature type="domain" description="Acyl-CoA dehydrogenase/oxidase N-terminal" evidence="10">
    <location>
        <begin position="8"/>
        <end position="126"/>
    </location>
</feature>
<evidence type="ECO:0000259" key="10">
    <source>
        <dbReference type="Pfam" id="PF02771"/>
    </source>
</evidence>
<evidence type="ECO:0000256" key="6">
    <source>
        <dbReference type="ARBA" id="ARBA00023002"/>
    </source>
</evidence>
<comment type="subunit">
    <text evidence="3">Homodimer.</text>
</comment>
<dbReference type="InterPro" id="IPR037069">
    <property type="entry name" value="AcylCoA_DH/ox_N_sf"/>
</dbReference>
<sequence>MDTIFTTERVRSLLVRVRDFVETELVPLEDGFSHQNLGAILPVLDQKRQQVKAAGLWGLHLSKEEGGHGLTLCEFGQISEALAHAPFFGHYVFGCQAPDIGNTELLHKFASDELKERYLKPLMAGEIRSCFSMTEPEFAGSNPTRMATLAVREGDEYVINGRKWFTSSADGAAFAVVMAVTNPDAAPHQRASMIIVPTDTPGFNIERNIPVFGEAGEGWFSHAEVTYTNCRVPLSNVIAGEGMGFRLAQERLGPGRVHHCMRWIGNAEKALDLLCKRAVTREIEDGVMLGEKQFIQDFIAESRAEIDASRLYVLNTAHMIDTVGVSNVRDAVSAIKFYVANAFLRVLDRAIQVHGALGVTDDTVLSAMYRHERGARIWDGADEVHKQNLAINILKTYGLDVKKKARELRQFRQMMEAERMHSDV</sequence>
<dbReference type="Gene3D" id="1.20.140.10">
    <property type="entry name" value="Butyryl-CoA Dehydrogenase, subunit A, domain 3"/>
    <property type="match status" value="1"/>
</dbReference>
<evidence type="ECO:0000256" key="3">
    <source>
        <dbReference type="ARBA" id="ARBA00011738"/>
    </source>
</evidence>
<evidence type="ECO:0000256" key="2">
    <source>
        <dbReference type="ARBA" id="ARBA00009347"/>
    </source>
</evidence>
<proteinExistence type="inferred from homology"/>
<dbReference type="PANTHER" id="PTHR48083:SF13">
    <property type="entry name" value="ACYL-COA DEHYDROGENASE FAMILY MEMBER 11"/>
    <property type="match status" value="1"/>
</dbReference>
<evidence type="ECO:0000256" key="7">
    <source>
        <dbReference type="RuleBase" id="RU362125"/>
    </source>
</evidence>
<dbReference type="SUPFAM" id="SSF56645">
    <property type="entry name" value="Acyl-CoA dehydrogenase NM domain-like"/>
    <property type="match status" value="1"/>
</dbReference>
<name>A0A286FBG0_9BACT</name>
<protein>
    <submittedName>
        <fullName evidence="11">Acyl-CoA dehydrogenase</fullName>
    </submittedName>
</protein>
<dbReference type="GO" id="GO:0003995">
    <property type="term" value="F:acyl-CoA dehydrogenase activity"/>
    <property type="evidence" value="ECO:0007669"/>
    <property type="project" value="TreeGrafter"/>
</dbReference>
<dbReference type="InterPro" id="IPR036250">
    <property type="entry name" value="AcylCo_DH-like_C"/>
</dbReference>
<dbReference type="Pfam" id="PF02770">
    <property type="entry name" value="Acyl-CoA_dh_M"/>
    <property type="match status" value="1"/>
</dbReference>
<dbReference type="Pfam" id="PF02771">
    <property type="entry name" value="Acyl-CoA_dh_N"/>
    <property type="match status" value="1"/>
</dbReference>
<dbReference type="PANTHER" id="PTHR48083">
    <property type="entry name" value="MEDIUM-CHAIN SPECIFIC ACYL-COA DEHYDROGENASE, MITOCHONDRIAL-RELATED"/>
    <property type="match status" value="1"/>
</dbReference>
<dbReference type="FunFam" id="2.40.110.10:FF:000002">
    <property type="entry name" value="Acyl-CoA dehydrogenase fadE12"/>
    <property type="match status" value="1"/>
</dbReference>
<organism evidence="11 12">
    <name type="scientific">Spirosoma fluviale</name>
    <dbReference type="NCBI Taxonomy" id="1597977"/>
    <lineage>
        <taxon>Bacteria</taxon>
        <taxon>Pseudomonadati</taxon>
        <taxon>Bacteroidota</taxon>
        <taxon>Cytophagia</taxon>
        <taxon>Cytophagales</taxon>
        <taxon>Cytophagaceae</taxon>
        <taxon>Spirosoma</taxon>
    </lineage>
</organism>
<feature type="domain" description="Acyl-CoA dehydrogenase/oxidase C-terminal" evidence="8">
    <location>
        <begin position="242"/>
        <end position="392"/>
    </location>
</feature>
<reference evidence="12" key="1">
    <citation type="submission" date="2017-09" db="EMBL/GenBank/DDBJ databases">
        <authorList>
            <person name="Varghese N."/>
            <person name="Submissions S."/>
        </authorList>
    </citation>
    <scope>NUCLEOTIDE SEQUENCE [LARGE SCALE GENOMIC DNA]</scope>
    <source>
        <strain evidence="12">DSM 29961</strain>
    </source>
</reference>
<keyword evidence="4 7" id="KW-0285">Flavoprotein</keyword>